<reference evidence="2" key="2">
    <citation type="submission" date="2025-09" db="UniProtKB">
        <authorList>
            <consortium name="Ensembl"/>
        </authorList>
    </citation>
    <scope>IDENTIFICATION</scope>
</reference>
<accession>A0A8C5A4A1</accession>
<dbReference type="PANTHER" id="PTHR31635">
    <property type="entry name" value="REVERSE TRANSCRIPTASE DOMAIN-CONTAINING PROTEIN-RELATED"/>
    <property type="match status" value="1"/>
</dbReference>
<dbReference type="InterPro" id="IPR043502">
    <property type="entry name" value="DNA/RNA_pol_sf"/>
</dbReference>
<sequence>VRGLISAYVAHSLKHFETGDKAGRMLALRLKQIESYSSITAIDDQNGSLVCEQKEINQAFQEYYSKLYESECRFNPDTIDDFLRSAPLPQLKEDDRTYLDKHVQELEVKAAIKALAAGKAPVQDGFSVDFYKCFQEVLSPFLTLLYRDIIATQSMPQSMNMAVISLLPKPGKDHTKMDNFRPLSLLNNDYKVFAKTLAMRLERVISSLIHLDQVGFIAGRYSAHNMRRLFHVMSEASLQHPAVAISLDSEKAFDRIEWSYLFHILTKYGFGPVCIQWIKALYHNPVTCVKTNGLISPPFHLFRSTRQGCPASPVICTLALEPLACAIRENQSITGIKLFNYDFKANLYADDILLTLSRPALSVPHLLKLISDFGVFSGYKINWLKSEAIALNRLTHSGHLSSTPIVWKTDGMRYLGVNITSPIDNIFELNGPKLLKTVRDDLNRWTNLPLSLWGRAEVLKMNVLPQLASLFTAIPLEVPQRWFREINTLFSLFLWKGKNPRISLKKLSIHRKRVD</sequence>
<dbReference type="PROSITE" id="PS50878">
    <property type="entry name" value="RT_POL"/>
    <property type="match status" value="1"/>
</dbReference>
<feature type="domain" description="Reverse transcriptase" evidence="1">
    <location>
        <begin position="148"/>
        <end position="419"/>
    </location>
</feature>
<dbReference type="InterPro" id="IPR000477">
    <property type="entry name" value="RT_dom"/>
</dbReference>
<proteinExistence type="predicted"/>
<protein>
    <recommendedName>
        <fullName evidence="1">Reverse transcriptase domain-containing protein</fullName>
    </recommendedName>
</protein>
<keyword evidence="3" id="KW-1185">Reference proteome</keyword>
<organism evidence="2 3">
    <name type="scientific">Gadus morhua</name>
    <name type="common">Atlantic cod</name>
    <dbReference type="NCBI Taxonomy" id="8049"/>
    <lineage>
        <taxon>Eukaryota</taxon>
        <taxon>Metazoa</taxon>
        <taxon>Chordata</taxon>
        <taxon>Craniata</taxon>
        <taxon>Vertebrata</taxon>
        <taxon>Euteleostomi</taxon>
        <taxon>Actinopterygii</taxon>
        <taxon>Neopterygii</taxon>
        <taxon>Teleostei</taxon>
        <taxon>Neoteleostei</taxon>
        <taxon>Acanthomorphata</taxon>
        <taxon>Zeiogadaria</taxon>
        <taxon>Gadariae</taxon>
        <taxon>Gadiformes</taxon>
        <taxon>Gadoidei</taxon>
        <taxon>Gadidae</taxon>
        <taxon>Gadus</taxon>
    </lineage>
</organism>
<name>A0A8C5A4A1_GADMO</name>
<dbReference type="PANTHER" id="PTHR31635:SF196">
    <property type="entry name" value="REVERSE TRANSCRIPTASE DOMAIN-CONTAINING PROTEIN-RELATED"/>
    <property type="match status" value="1"/>
</dbReference>
<dbReference type="SUPFAM" id="SSF56672">
    <property type="entry name" value="DNA/RNA polymerases"/>
    <property type="match status" value="1"/>
</dbReference>
<dbReference type="AlphaFoldDB" id="A0A8C5A4A1"/>
<dbReference type="Pfam" id="PF00078">
    <property type="entry name" value="RVT_1"/>
    <property type="match status" value="1"/>
</dbReference>
<dbReference type="Proteomes" id="UP000694546">
    <property type="component" value="Chromosome 20"/>
</dbReference>
<dbReference type="Ensembl" id="ENSGMOT00000051084.1">
    <property type="protein sequence ID" value="ENSGMOP00000026499.1"/>
    <property type="gene ID" value="ENSGMOG00000027594.1"/>
</dbReference>
<reference evidence="2" key="1">
    <citation type="submission" date="2025-08" db="UniProtKB">
        <authorList>
            <consortium name="Ensembl"/>
        </authorList>
    </citation>
    <scope>IDENTIFICATION</scope>
</reference>
<evidence type="ECO:0000259" key="1">
    <source>
        <dbReference type="PROSITE" id="PS50878"/>
    </source>
</evidence>
<dbReference type="GeneTree" id="ENSGT00940000163630"/>
<evidence type="ECO:0000313" key="2">
    <source>
        <dbReference type="Ensembl" id="ENSGMOP00000026499.1"/>
    </source>
</evidence>
<dbReference type="OMA" id="HDINCEF"/>
<dbReference type="CDD" id="cd01650">
    <property type="entry name" value="RT_nLTR_like"/>
    <property type="match status" value="1"/>
</dbReference>
<evidence type="ECO:0000313" key="3">
    <source>
        <dbReference type="Proteomes" id="UP000694546"/>
    </source>
</evidence>